<dbReference type="GeneID" id="20320887"/>
<reference evidence="1 2" key="1">
    <citation type="submission" date="2013-11" db="EMBL/GenBank/DDBJ databases">
        <title>Opisthorchis viverrini - life in the bile duct.</title>
        <authorList>
            <person name="Young N.D."/>
            <person name="Nagarajan N."/>
            <person name="Lin S.J."/>
            <person name="Korhonen P.K."/>
            <person name="Jex A.R."/>
            <person name="Hall R.S."/>
            <person name="Safavi-Hemami H."/>
            <person name="Kaewkong W."/>
            <person name="Bertrand D."/>
            <person name="Gao S."/>
            <person name="Seet Q."/>
            <person name="Wongkham S."/>
            <person name="Teh B.T."/>
            <person name="Wongkham C."/>
            <person name="Intapan P.M."/>
            <person name="Maleewong W."/>
            <person name="Yang X."/>
            <person name="Hu M."/>
            <person name="Wang Z."/>
            <person name="Hofmann A."/>
            <person name="Sternberg P.W."/>
            <person name="Tan P."/>
            <person name="Wang J."/>
            <person name="Gasser R.B."/>
        </authorList>
    </citation>
    <scope>NUCLEOTIDE SEQUENCE [LARGE SCALE GENOMIC DNA]</scope>
</reference>
<protein>
    <submittedName>
        <fullName evidence="1">Uncharacterized protein</fullName>
    </submittedName>
</protein>
<proteinExistence type="predicted"/>
<sequence>MSAFGQPDIISVLVLPPNGLVAIHRKSVTVKRLLIIYLFNLTGEVEPWTVNVEPPTASENGLSLNLRGRVYQATVRAVLLYDCEIWPIRAADLRRLQVFDNRCLRTIARVGWCRGMCNEAVSGRVL</sequence>
<dbReference type="RefSeq" id="XP_009170306.1">
    <property type="nucleotide sequence ID" value="XM_009172042.1"/>
</dbReference>
<name>A0A074ZJJ1_OPIVI</name>
<dbReference type="OrthoDB" id="10059790at2759"/>
<gene>
    <name evidence="1" type="ORF">T265_06708</name>
</gene>
<keyword evidence="2" id="KW-1185">Reference proteome</keyword>
<dbReference type="AlphaFoldDB" id="A0A074ZJJ1"/>
<dbReference type="KEGG" id="ovi:T265_06708"/>
<dbReference type="EMBL" id="KL596761">
    <property type="protein sequence ID" value="KER25957.1"/>
    <property type="molecule type" value="Genomic_DNA"/>
</dbReference>
<dbReference type="CTD" id="20320887"/>
<evidence type="ECO:0000313" key="2">
    <source>
        <dbReference type="Proteomes" id="UP000054324"/>
    </source>
</evidence>
<dbReference type="Proteomes" id="UP000054324">
    <property type="component" value="Unassembled WGS sequence"/>
</dbReference>
<evidence type="ECO:0000313" key="1">
    <source>
        <dbReference type="EMBL" id="KER25957.1"/>
    </source>
</evidence>
<accession>A0A074ZJJ1</accession>
<organism evidence="1 2">
    <name type="scientific">Opisthorchis viverrini</name>
    <name type="common">Southeast Asian liver fluke</name>
    <dbReference type="NCBI Taxonomy" id="6198"/>
    <lineage>
        <taxon>Eukaryota</taxon>
        <taxon>Metazoa</taxon>
        <taxon>Spiralia</taxon>
        <taxon>Lophotrochozoa</taxon>
        <taxon>Platyhelminthes</taxon>
        <taxon>Trematoda</taxon>
        <taxon>Digenea</taxon>
        <taxon>Opisthorchiida</taxon>
        <taxon>Opisthorchiata</taxon>
        <taxon>Opisthorchiidae</taxon>
        <taxon>Opisthorchis</taxon>
    </lineage>
</organism>